<feature type="region of interest" description="Disordered" evidence="1">
    <location>
        <begin position="1454"/>
        <end position="1489"/>
    </location>
</feature>
<dbReference type="InterPro" id="IPR026153">
    <property type="entry name" value="Treslin"/>
</dbReference>
<evidence type="ECO:0000313" key="4">
    <source>
        <dbReference type="Proteomes" id="UP001217089"/>
    </source>
</evidence>
<feature type="compositionally biased region" description="Basic residues" evidence="1">
    <location>
        <begin position="629"/>
        <end position="648"/>
    </location>
</feature>
<feature type="region of interest" description="Disordered" evidence="1">
    <location>
        <begin position="832"/>
        <end position="1005"/>
    </location>
</feature>
<feature type="compositionally biased region" description="Polar residues" evidence="1">
    <location>
        <begin position="1401"/>
        <end position="1420"/>
    </location>
</feature>
<protein>
    <recommendedName>
        <fullName evidence="2">Treslin STD domain-containing protein</fullName>
    </recommendedName>
</protein>
<gene>
    <name evidence="3" type="ORF">KUTeg_018038</name>
</gene>
<feature type="domain" description="Treslin STD" evidence="2">
    <location>
        <begin position="375"/>
        <end position="531"/>
    </location>
</feature>
<feature type="compositionally biased region" description="Basic residues" evidence="1">
    <location>
        <begin position="1471"/>
        <end position="1489"/>
    </location>
</feature>
<sequence>MNLMPAVKTTDESSSKTLPDESLESTMKITDLVCDSSKSCEDHDITIHKDQSLSTLLYRDGHEVNFLVYGTLRSCNVTGIDFGICKENEYIFTGTTTKCHGSSTRNKEIIEPRSAVFEELLQKLKNSGTSLILSMRRSPCLAIMFPLNKVSATVRILTPGSSLRIEKSLHIQTDSSFSEENYPEMKDLSNSIDANQLSSMLQKTLPKYCNMRKGCSNSSRSRRYGPKCVNKTHLPGCQPAMINLIDKLNERISQLDFLNEDEVKTLKQLQKTYRVENQPLKPREQPTLTPPKDNITTEKDKGLHTEEPVLCKQDSKRGRGSIPSRGEIMVTRSRQSVQVQKEDNTETKVAKKRLESKSNSTDVDIQQSDFKDESELSVYLKDIYDKALSAEDTGLIMCAQTLVLVSLHYMKENNSDNPEDGCSEFMKQYILLEPAKLREKYQNMDTESQKLNKIREYKLQIILRMECLSTLQGADQSMSSDETRTEAIVMMLRTLSFLSEPNFLPEFLEKTLVDSYIHTLPQTLGNIYDELMQPLPELLESMLSPDNRSMNQSVLNQSTASNEGDTSLTKMQPGSVNTVDSLEPLSNKSDVLLKRQGRKSRGRPLVHHPSLADMGPKRQIVVQNKITKIKKGKSSHKKGSLHPGKKKHTDSGQEKVCRNLFEGGEKKKLERRQSIAVMEHTRHSPRKKSKGFSLLKSPKALKSPFKSPTYSRKKMVSETPAHKQKSHPRWKRLEKERRRTLSSCTVNFVEESPVKPDITKRDSPSQNKRALALVRRSFYSAGPMNRSRNLTKSFQLADRIAGRQRNTSGNKSLSSLSQSLLSQFKSPDKNSSFLLSQLMGSPTPPKNTPRKNQGTPLKVAESPSVSMPESPGFSLLRLRDSPALNTRRNKMGNLFDGNGDRECSGKGTKTPRKPELSVSKNLFLSPEQTSRSELSPNRNSVHKKIDNSTPSKTKSVSKNLFLSPSQNTRSKVMSTPTKSSLFDNMDTLNSNNERNTPIKTESQVSKNLYLSPSQNTRSKVTSTPTRSSVRAILFMKSPEPKMPSQPLEDTSTATYFDRKNSPVIKKSNIVNDSEAIMNTNKVKSVTPSNFENEGLIKCSWVDKDGSIKTISVKGDKMPDVSKSMSFDSTNKTPSPRKRVKLDASSPCSQNNSPCQTHVKTPTSLNHWPRRKHVNLGNTNDSKLGAVACSVNSTEDRDRVSWEISRKQYNTEQNEETFGSLQASDLDVTQTRMLSRKRSLALSPESVSSPSKRKRSHLLQSVVNEEQKHLPLSYCLHSRIMSRQSSVFSDTEFSSQGFDTSLFHSSQNSTDSLGISLSQKSTGSTDYFSLSNDEVFLSQAGDQNQRGKILKDLQTVSSPNAGRSGSPVFGSGRKIKKHPTARFSMGQAFEVGPEDVEMVSMETNSNTSENREASNQTQKFSPSGRKYSPNVSAKSLIHLMNSPLLKSPMCGGEIIGKTDANSPRIDQDSLNVRRKKMQGKTSRRSLKLQN</sequence>
<feature type="compositionally biased region" description="Basic residues" evidence="1">
    <location>
        <begin position="595"/>
        <end position="606"/>
    </location>
</feature>
<feature type="region of interest" description="Disordered" evidence="1">
    <location>
        <begin position="1401"/>
        <end position="1426"/>
    </location>
</feature>
<keyword evidence="4" id="KW-1185">Reference proteome</keyword>
<organism evidence="3 4">
    <name type="scientific">Tegillarca granosa</name>
    <name type="common">Malaysian cockle</name>
    <name type="synonym">Anadara granosa</name>
    <dbReference type="NCBI Taxonomy" id="220873"/>
    <lineage>
        <taxon>Eukaryota</taxon>
        <taxon>Metazoa</taxon>
        <taxon>Spiralia</taxon>
        <taxon>Lophotrochozoa</taxon>
        <taxon>Mollusca</taxon>
        <taxon>Bivalvia</taxon>
        <taxon>Autobranchia</taxon>
        <taxon>Pteriomorphia</taxon>
        <taxon>Arcoida</taxon>
        <taxon>Arcoidea</taxon>
        <taxon>Arcidae</taxon>
        <taxon>Tegillarca</taxon>
    </lineage>
</organism>
<feature type="compositionally biased region" description="Polar residues" evidence="1">
    <location>
        <begin position="947"/>
        <end position="1005"/>
    </location>
</feature>
<feature type="region of interest" description="Disordered" evidence="1">
    <location>
        <begin position="629"/>
        <end position="652"/>
    </location>
</feature>
<feature type="compositionally biased region" description="Polar residues" evidence="1">
    <location>
        <begin position="1122"/>
        <end position="1133"/>
    </location>
</feature>
<feature type="compositionally biased region" description="Polar residues" evidence="1">
    <location>
        <begin position="547"/>
        <end position="589"/>
    </location>
</feature>
<dbReference type="InterPro" id="IPR053920">
    <property type="entry name" value="Treslin_STD"/>
</dbReference>
<dbReference type="Proteomes" id="UP001217089">
    <property type="component" value="Unassembled WGS sequence"/>
</dbReference>
<dbReference type="EMBL" id="JARBDR010000903">
    <property type="protein sequence ID" value="KAJ8304455.1"/>
    <property type="molecule type" value="Genomic_DNA"/>
</dbReference>
<comment type="caution">
    <text evidence="3">The sequence shown here is derived from an EMBL/GenBank/DDBJ whole genome shotgun (WGS) entry which is preliminary data.</text>
</comment>
<feature type="compositionally biased region" description="Polar residues" evidence="1">
    <location>
        <begin position="357"/>
        <end position="366"/>
    </location>
</feature>
<feature type="region of interest" description="Disordered" evidence="1">
    <location>
        <begin position="699"/>
        <end position="737"/>
    </location>
</feature>
<dbReference type="PANTHER" id="PTHR21556:SF2">
    <property type="entry name" value="TRESLIN"/>
    <property type="match status" value="1"/>
</dbReference>
<feature type="region of interest" description="Disordered" evidence="1">
    <location>
        <begin position="1234"/>
        <end position="1255"/>
    </location>
</feature>
<feature type="compositionally biased region" description="Polar residues" evidence="1">
    <location>
        <begin position="918"/>
        <end position="939"/>
    </location>
</feature>
<feature type="compositionally biased region" description="Basic and acidic residues" evidence="1">
    <location>
        <begin position="340"/>
        <end position="356"/>
    </location>
</feature>
<evidence type="ECO:0000256" key="1">
    <source>
        <dbReference type="SAM" id="MobiDB-lite"/>
    </source>
</evidence>
<dbReference type="PANTHER" id="PTHR21556">
    <property type="entry name" value="TRESLIN"/>
    <property type="match status" value="1"/>
</dbReference>
<feature type="region of interest" description="Disordered" evidence="1">
    <location>
        <begin position="547"/>
        <end position="611"/>
    </location>
</feature>
<accession>A0ABQ9EM09</accession>
<feature type="region of interest" description="Disordered" evidence="1">
    <location>
        <begin position="274"/>
        <end position="366"/>
    </location>
</feature>
<evidence type="ECO:0000259" key="2">
    <source>
        <dbReference type="Pfam" id="PF21855"/>
    </source>
</evidence>
<feature type="compositionally biased region" description="Basic and acidic residues" evidence="1">
    <location>
        <begin position="295"/>
        <end position="317"/>
    </location>
</feature>
<feature type="region of interest" description="Disordered" evidence="1">
    <location>
        <begin position="1"/>
        <end position="21"/>
    </location>
</feature>
<feature type="compositionally biased region" description="Polar residues" evidence="1">
    <location>
        <begin position="1145"/>
        <end position="1164"/>
    </location>
</feature>
<evidence type="ECO:0000313" key="3">
    <source>
        <dbReference type="EMBL" id="KAJ8304455.1"/>
    </source>
</evidence>
<proteinExistence type="predicted"/>
<dbReference type="Pfam" id="PF21855">
    <property type="entry name" value="Treslin_STD"/>
    <property type="match status" value="1"/>
</dbReference>
<name>A0ABQ9EM09_TEGGR</name>
<reference evidence="3 4" key="1">
    <citation type="submission" date="2022-12" db="EMBL/GenBank/DDBJ databases">
        <title>Chromosome-level genome of Tegillarca granosa.</title>
        <authorList>
            <person name="Kim J."/>
        </authorList>
    </citation>
    <scope>NUCLEOTIDE SEQUENCE [LARGE SCALE GENOMIC DNA]</scope>
    <source>
        <strain evidence="3">Teg-2019</strain>
        <tissue evidence="3">Adductor muscle</tissue>
    </source>
</reference>
<feature type="region of interest" description="Disordered" evidence="1">
    <location>
        <begin position="1116"/>
        <end position="1164"/>
    </location>
</feature>